<evidence type="ECO:0000313" key="2">
    <source>
        <dbReference type="EMBL" id="KUM51416.1"/>
    </source>
</evidence>
<dbReference type="EMBL" id="LKAM01000001">
    <property type="protein sequence ID" value="KUM51416.1"/>
    <property type="molecule type" value="Genomic_DNA"/>
</dbReference>
<name>A0A101M5F2_PICGL</name>
<geneLocation type="mitochondrion" evidence="2"/>
<protein>
    <submittedName>
        <fullName evidence="2">Uncharacterized protein</fullName>
    </submittedName>
</protein>
<sequence>MILVKRKAWEIVSRKNGLIPVIIYICHYAFLSWPTKTMGHRRVRRWIITGNSFIGQESQSSAASHRVKSSIGGKSSVEGDLTWSTIIYDIMLDHIQLAFGHIMCSVGHTMCDVSIGYLTQSSHDILIIYDIMALHFFNLLYYDQSAFSRFICISHPHQH</sequence>
<accession>A0A101M5F2</accession>
<proteinExistence type="predicted"/>
<gene>
    <name evidence="2" type="ORF">ABT39_MTgene1264</name>
</gene>
<keyword evidence="1" id="KW-0472">Membrane</keyword>
<keyword evidence="1" id="KW-0812">Transmembrane</keyword>
<evidence type="ECO:0000256" key="1">
    <source>
        <dbReference type="SAM" id="Phobius"/>
    </source>
</evidence>
<keyword evidence="1" id="KW-1133">Transmembrane helix</keyword>
<keyword evidence="2" id="KW-0496">Mitochondrion</keyword>
<organism evidence="2">
    <name type="scientific">Picea glauca</name>
    <name type="common">White spruce</name>
    <name type="synonym">Pinus glauca</name>
    <dbReference type="NCBI Taxonomy" id="3330"/>
    <lineage>
        <taxon>Eukaryota</taxon>
        <taxon>Viridiplantae</taxon>
        <taxon>Streptophyta</taxon>
        <taxon>Embryophyta</taxon>
        <taxon>Tracheophyta</taxon>
        <taxon>Spermatophyta</taxon>
        <taxon>Pinopsida</taxon>
        <taxon>Pinidae</taxon>
        <taxon>Conifers I</taxon>
        <taxon>Pinales</taxon>
        <taxon>Pinaceae</taxon>
        <taxon>Picea</taxon>
    </lineage>
</organism>
<reference evidence="2" key="1">
    <citation type="journal article" date="2015" name="Genome Biol. Evol.">
        <title>Organellar Genomes of White Spruce (Picea glauca): Assembly and Annotation.</title>
        <authorList>
            <person name="Jackman S.D."/>
            <person name="Warren R.L."/>
            <person name="Gibb E.A."/>
            <person name="Vandervalk B.P."/>
            <person name="Mohamadi H."/>
            <person name="Chu J."/>
            <person name="Raymond A."/>
            <person name="Pleasance S."/>
            <person name="Coope R."/>
            <person name="Wildung M.R."/>
            <person name="Ritland C.E."/>
            <person name="Bousquet J."/>
            <person name="Jones S.J."/>
            <person name="Bohlmann J."/>
            <person name="Birol I."/>
        </authorList>
    </citation>
    <scope>NUCLEOTIDE SEQUENCE [LARGE SCALE GENOMIC DNA]</scope>
    <source>
        <tissue evidence="2">Flushing bud</tissue>
    </source>
</reference>
<feature type="transmembrane region" description="Helical" evidence="1">
    <location>
        <begin position="17"/>
        <end position="35"/>
    </location>
</feature>
<dbReference type="AlphaFoldDB" id="A0A101M5F2"/>
<comment type="caution">
    <text evidence="2">The sequence shown here is derived from an EMBL/GenBank/DDBJ whole genome shotgun (WGS) entry which is preliminary data.</text>
</comment>